<proteinExistence type="predicted"/>
<organism evidence="1 2">
    <name type="scientific">Oceanobacillus sojae</name>
    <dbReference type="NCBI Taxonomy" id="582851"/>
    <lineage>
        <taxon>Bacteria</taxon>
        <taxon>Bacillati</taxon>
        <taxon>Bacillota</taxon>
        <taxon>Bacilli</taxon>
        <taxon>Bacillales</taxon>
        <taxon>Bacillaceae</taxon>
        <taxon>Oceanobacillus</taxon>
    </lineage>
</organism>
<reference evidence="1 2" key="1">
    <citation type="submission" date="2019-07" db="EMBL/GenBank/DDBJ databases">
        <title>Whole genome shotgun sequence of Oceanobacillus sojae NBRC 105379.</title>
        <authorList>
            <person name="Hosoyama A."/>
            <person name="Uohara A."/>
            <person name="Ohji S."/>
            <person name="Ichikawa N."/>
        </authorList>
    </citation>
    <scope>NUCLEOTIDE SEQUENCE [LARGE SCALE GENOMIC DNA]</scope>
    <source>
        <strain evidence="1 2">NBRC 105379</strain>
    </source>
</reference>
<dbReference type="EMBL" id="BJYM01000012">
    <property type="protein sequence ID" value="GEN88185.1"/>
    <property type="molecule type" value="Genomic_DNA"/>
</dbReference>
<dbReference type="STRING" id="582851.GCA_900162665_03755"/>
<evidence type="ECO:0000313" key="1">
    <source>
        <dbReference type="EMBL" id="GEN88185.1"/>
    </source>
</evidence>
<dbReference type="AlphaFoldDB" id="A0A511ZL64"/>
<evidence type="ECO:0000313" key="2">
    <source>
        <dbReference type="Proteomes" id="UP000321558"/>
    </source>
</evidence>
<gene>
    <name evidence="1" type="ORF">OSO01_29240</name>
</gene>
<dbReference type="Proteomes" id="UP000321558">
    <property type="component" value="Unassembled WGS sequence"/>
</dbReference>
<accession>A0A511ZL64</accession>
<comment type="caution">
    <text evidence="1">The sequence shown here is derived from an EMBL/GenBank/DDBJ whole genome shotgun (WGS) entry which is preliminary data.</text>
</comment>
<sequence length="41" mass="4720">MIETYDINAISISESTSFGKFNNDFFTTEETTQELRKALNL</sequence>
<name>A0A511ZL64_9BACI</name>
<protein>
    <submittedName>
        <fullName evidence="1">Uncharacterized protein</fullName>
    </submittedName>
</protein>
<keyword evidence="2" id="KW-1185">Reference proteome</keyword>